<organism evidence="1 2">
    <name type="scientific">Mycolicibacterium mucogenicum</name>
    <name type="common">Mycobacterium mucogenicum</name>
    <dbReference type="NCBI Taxonomy" id="56689"/>
    <lineage>
        <taxon>Bacteria</taxon>
        <taxon>Bacillati</taxon>
        <taxon>Actinomycetota</taxon>
        <taxon>Actinomycetes</taxon>
        <taxon>Mycobacteriales</taxon>
        <taxon>Mycobacteriaceae</taxon>
        <taxon>Mycolicibacterium</taxon>
    </lineage>
</organism>
<accession>A0A1A3GWQ6</accession>
<evidence type="ECO:0000313" key="1">
    <source>
        <dbReference type="EMBL" id="OBJ40260.1"/>
    </source>
</evidence>
<name>A0A1A3GWQ6_MYCMU</name>
<sequence length="111" mass="12799">MPNAHIAVDEGYDGRSPLGSQRMGYTTYTEVDDYLVEAIRKMFQHLSGDRWRYFHGWPVITVSDCWSGYSEYTITSRWDEISIEWDGRGVHYASMGEFFAAALEAEKWADG</sequence>
<dbReference type="AlphaFoldDB" id="A0A1A3GWQ6"/>
<protein>
    <submittedName>
        <fullName evidence="1">Uncharacterized protein</fullName>
    </submittedName>
</protein>
<dbReference type="OrthoDB" id="4764452at2"/>
<dbReference type="EMBL" id="LZLC01000160">
    <property type="protein sequence ID" value="OBJ40260.1"/>
    <property type="molecule type" value="Genomic_DNA"/>
</dbReference>
<comment type="caution">
    <text evidence="1">The sequence shown here is derived from an EMBL/GenBank/DDBJ whole genome shotgun (WGS) entry which is preliminary data.</text>
</comment>
<evidence type="ECO:0000313" key="2">
    <source>
        <dbReference type="Proteomes" id="UP000093898"/>
    </source>
</evidence>
<dbReference type="RefSeq" id="WP_064982408.1">
    <property type="nucleotide sequence ID" value="NZ_LZLC01000160.1"/>
</dbReference>
<gene>
    <name evidence="1" type="ORF">A5630_25250</name>
</gene>
<proteinExistence type="predicted"/>
<dbReference type="Proteomes" id="UP000093898">
    <property type="component" value="Unassembled WGS sequence"/>
</dbReference>
<reference evidence="1 2" key="1">
    <citation type="submission" date="2016-06" db="EMBL/GenBank/DDBJ databases">
        <authorList>
            <person name="Kjaerup R.B."/>
            <person name="Dalgaard T.S."/>
            <person name="Juul-Madsen H.R."/>
        </authorList>
    </citation>
    <scope>NUCLEOTIDE SEQUENCE [LARGE SCALE GENOMIC DNA]</scope>
    <source>
        <strain evidence="1 2">1127319.6</strain>
    </source>
</reference>